<dbReference type="SUPFAM" id="SSF52833">
    <property type="entry name" value="Thioredoxin-like"/>
    <property type="match status" value="1"/>
</dbReference>
<keyword evidence="1" id="KW-0813">Transport</keyword>
<sequence>MSQVACPSCGVGNRIGAGDPHAAKCGRCGEKLFTGAPIDVDDAAFAAHLKLTSAPVLVDVWAPWCGPCRMMAPTFAAAAQHFEPDVRFLKLNADQTRAPAQLGVRGIPALILFHNGREVARQAGLMTADQLNAWLSRALAPLSVTEKQS</sequence>
<keyword evidence="3" id="KW-1015">Disulfide bond</keyword>
<dbReference type="PANTHER" id="PTHR45663:SF11">
    <property type="entry name" value="GEO12009P1"/>
    <property type="match status" value="1"/>
</dbReference>
<evidence type="ECO:0000256" key="1">
    <source>
        <dbReference type="ARBA" id="ARBA00022448"/>
    </source>
</evidence>
<dbReference type="FunCoup" id="A0A1B1AJJ8">
    <property type="interactions" value="407"/>
</dbReference>
<evidence type="ECO:0000256" key="3">
    <source>
        <dbReference type="ARBA" id="ARBA00023157"/>
    </source>
</evidence>
<dbReference type="InParanoid" id="A0A1B1AJJ8"/>
<evidence type="ECO:0000256" key="4">
    <source>
        <dbReference type="ARBA" id="ARBA00023284"/>
    </source>
</evidence>
<feature type="domain" description="Thioredoxin" evidence="5">
    <location>
        <begin position="13"/>
        <end position="140"/>
    </location>
</feature>
<name>A0A1B1AJJ8_9PROT</name>
<dbReference type="PROSITE" id="PS00194">
    <property type="entry name" value="THIOREDOXIN_1"/>
    <property type="match status" value="1"/>
</dbReference>
<dbReference type="EMBL" id="CP013244">
    <property type="protein sequence ID" value="ANP46738.1"/>
    <property type="molecule type" value="Genomic_DNA"/>
</dbReference>
<dbReference type="Proteomes" id="UP000092498">
    <property type="component" value="Chromosome"/>
</dbReference>
<accession>A0A1B1AJJ8</accession>
<dbReference type="PRINTS" id="PR00421">
    <property type="entry name" value="THIOREDOXIN"/>
</dbReference>
<dbReference type="PROSITE" id="PS51352">
    <property type="entry name" value="THIOREDOXIN_2"/>
    <property type="match status" value="1"/>
</dbReference>
<dbReference type="RefSeq" id="WP_066772124.1">
    <property type="nucleotide sequence ID" value="NZ_CP013244.1"/>
</dbReference>
<keyword evidence="4" id="KW-0676">Redox-active center</keyword>
<dbReference type="GO" id="GO:0005829">
    <property type="term" value="C:cytosol"/>
    <property type="evidence" value="ECO:0007669"/>
    <property type="project" value="TreeGrafter"/>
</dbReference>
<keyword evidence="2" id="KW-0249">Electron transport</keyword>
<evidence type="ECO:0000259" key="5">
    <source>
        <dbReference type="PROSITE" id="PS51352"/>
    </source>
</evidence>
<dbReference type="Gene3D" id="3.40.30.10">
    <property type="entry name" value="Glutaredoxin"/>
    <property type="match status" value="1"/>
</dbReference>
<dbReference type="InterPro" id="IPR036249">
    <property type="entry name" value="Thioredoxin-like_sf"/>
</dbReference>
<dbReference type="KEGG" id="cbot:ATE48_12845"/>
<dbReference type="PANTHER" id="PTHR45663">
    <property type="entry name" value="GEO12009P1"/>
    <property type="match status" value="1"/>
</dbReference>
<reference evidence="6 7" key="1">
    <citation type="submission" date="2015-11" db="EMBL/GenBank/DDBJ databases">
        <title>Whole-Genome Sequence of Candidatus Oderbacter manganicum from the National Park Lower Oder Valley, Germany.</title>
        <authorList>
            <person name="Braun B."/>
            <person name="Liere K."/>
            <person name="Szewzyk U."/>
        </authorList>
    </citation>
    <scope>NUCLEOTIDE SEQUENCE [LARGE SCALE GENOMIC DNA]</scope>
    <source>
        <strain evidence="6 7">OTSz_A_272</strain>
    </source>
</reference>
<dbReference type="STRING" id="1759059.ATE48_12845"/>
<dbReference type="Pfam" id="PF00085">
    <property type="entry name" value="Thioredoxin"/>
    <property type="match status" value="1"/>
</dbReference>
<organism evidence="6 7">
    <name type="scientific">Candidatus Viadribacter manganicus</name>
    <dbReference type="NCBI Taxonomy" id="1759059"/>
    <lineage>
        <taxon>Bacteria</taxon>
        <taxon>Pseudomonadati</taxon>
        <taxon>Pseudomonadota</taxon>
        <taxon>Alphaproteobacteria</taxon>
        <taxon>Hyphomonadales</taxon>
        <taxon>Hyphomonadaceae</taxon>
        <taxon>Candidatus Viadribacter</taxon>
    </lineage>
</organism>
<gene>
    <name evidence="6" type="ORF">ATE48_12845</name>
</gene>
<dbReference type="Gene3D" id="2.30.30.380">
    <property type="entry name" value="Zn-finger domain of Sec23/24"/>
    <property type="match status" value="1"/>
</dbReference>
<proteinExistence type="predicted"/>
<protein>
    <submittedName>
        <fullName evidence="6">Thioredoxin</fullName>
    </submittedName>
</protein>
<keyword evidence="7" id="KW-1185">Reference proteome</keyword>
<dbReference type="GO" id="GO:0045454">
    <property type="term" value="P:cell redox homeostasis"/>
    <property type="evidence" value="ECO:0007669"/>
    <property type="project" value="TreeGrafter"/>
</dbReference>
<dbReference type="InterPro" id="IPR017937">
    <property type="entry name" value="Thioredoxin_CS"/>
</dbReference>
<dbReference type="AlphaFoldDB" id="A0A1B1AJJ8"/>
<dbReference type="GO" id="GO:0015035">
    <property type="term" value="F:protein-disulfide reductase activity"/>
    <property type="evidence" value="ECO:0007669"/>
    <property type="project" value="TreeGrafter"/>
</dbReference>
<evidence type="ECO:0000313" key="6">
    <source>
        <dbReference type="EMBL" id="ANP46738.1"/>
    </source>
</evidence>
<dbReference type="OrthoDB" id="9790390at2"/>
<evidence type="ECO:0000256" key="2">
    <source>
        <dbReference type="ARBA" id="ARBA00022982"/>
    </source>
</evidence>
<dbReference type="CDD" id="cd02947">
    <property type="entry name" value="TRX_family"/>
    <property type="match status" value="1"/>
</dbReference>
<evidence type="ECO:0000313" key="7">
    <source>
        <dbReference type="Proteomes" id="UP000092498"/>
    </source>
</evidence>
<dbReference type="InterPro" id="IPR013766">
    <property type="entry name" value="Thioredoxin_domain"/>
</dbReference>